<dbReference type="PATRIC" id="fig|698738.3.peg.1219"/>
<dbReference type="HOGENOM" id="CLU_1562131_0_0_6"/>
<keyword evidence="2" id="KW-1185">Reference proteome</keyword>
<sequence>MTSDIHHYDNGEPLNRSETLKRQLERDAAKHFLRLYEQMYKTPMRNIWHNEPSRPDISCHLNGKPLDLEIAHLYASTSEAKILTREIIEQVQGGESFITPSEKEQELLNYLSDLINMSSQKRLITALTRILASKAKKTYDSPRVWLVIRNASPLWQAEDFIQCIPYFQVAKNPFEQIWLLPEFDGSQPPIQLF</sequence>
<dbReference type="AlphaFoldDB" id="R4YL13"/>
<dbReference type="Proteomes" id="UP000032749">
    <property type="component" value="Chromosome"/>
</dbReference>
<proteinExistence type="predicted"/>
<dbReference type="EMBL" id="FO203512">
    <property type="protein sequence ID" value="CCK75351.1"/>
    <property type="molecule type" value="Genomic_DNA"/>
</dbReference>
<dbReference type="OrthoDB" id="5764462at2"/>
<name>R4YL13_OLEAN</name>
<evidence type="ECO:0000313" key="1">
    <source>
        <dbReference type="EMBL" id="CCK75351.1"/>
    </source>
</evidence>
<organism evidence="1 2">
    <name type="scientific">Oleispira antarctica RB-8</name>
    <dbReference type="NCBI Taxonomy" id="698738"/>
    <lineage>
        <taxon>Bacteria</taxon>
        <taxon>Pseudomonadati</taxon>
        <taxon>Pseudomonadota</taxon>
        <taxon>Gammaproteobacteria</taxon>
        <taxon>Oceanospirillales</taxon>
        <taxon>Oceanospirillaceae</taxon>
        <taxon>Oleispira</taxon>
    </lineage>
</organism>
<evidence type="ECO:0000313" key="2">
    <source>
        <dbReference type="Proteomes" id="UP000032749"/>
    </source>
</evidence>
<accession>R4YL13</accession>
<dbReference type="KEGG" id="oai:OLEAN_C11750"/>
<protein>
    <submittedName>
        <fullName evidence="1">Uncharacterized protein</fullName>
    </submittedName>
</protein>
<gene>
    <name evidence="1" type="ORF">OLEAN_C11750</name>
</gene>
<reference evidence="1 2" key="1">
    <citation type="journal article" date="2013" name="Nat. Commun.">
        <title>Genome sequence and functional genomic analysis of the oil-degrading bacterium Oleispira antarctica.</title>
        <authorList>
            <person name="Kube M."/>
            <person name="Chernikova T.N."/>
            <person name="Al-Ramahi Y."/>
            <person name="Beloqui A."/>
            <person name="Lopez-Cortez N."/>
            <person name="Guazzaroni M.E."/>
            <person name="Heipieper H.J."/>
            <person name="Klages S."/>
            <person name="Kotsyurbenko O.R."/>
            <person name="Langer I."/>
            <person name="Nechitaylo T.Y."/>
            <person name="Lunsdorf H."/>
            <person name="Fernandez M."/>
            <person name="Juarez S."/>
            <person name="Ciordia S."/>
            <person name="Singer A."/>
            <person name="Kagan O."/>
            <person name="Egorova O."/>
            <person name="Petit P.A."/>
            <person name="Stogios P."/>
            <person name="Kim Y."/>
            <person name="Tchigvintsev A."/>
            <person name="Flick R."/>
            <person name="Denaro R."/>
            <person name="Genovese M."/>
            <person name="Albar J.P."/>
            <person name="Reva O.N."/>
            <person name="Martinez-Gomariz M."/>
            <person name="Tran H."/>
            <person name="Ferrer M."/>
            <person name="Savchenko A."/>
            <person name="Yakunin A.F."/>
            <person name="Yakimov M.M."/>
            <person name="Golyshina O.V."/>
            <person name="Reinhardt R."/>
            <person name="Golyshin P.N."/>
        </authorList>
    </citation>
    <scope>NUCLEOTIDE SEQUENCE [LARGE SCALE GENOMIC DNA]</scope>
</reference>